<evidence type="ECO:0000256" key="1">
    <source>
        <dbReference type="ARBA" id="ARBA00022630"/>
    </source>
</evidence>
<organism evidence="4 5">
    <name type="scientific">Linnemannia schmuckeri</name>
    <dbReference type="NCBI Taxonomy" id="64567"/>
    <lineage>
        <taxon>Eukaryota</taxon>
        <taxon>Fungi</taxon>
        <taxon>Fungi incertae sedis</taxon>
        <taxon>Mucoromycota</taxon>
        <taxon>Mortierellomycotina</taxon>
        <taxon>Mortierellomycetes</taxon>
        <taxon>Mortierellales</taxon>
        <taxon>Mortierellaceae</taxon>
        <taxon>Linnemannia</taxon>
    </lineage>
</organism>
<dbReference type="Proteomes" id="UP000748756">
    <property type="component" value="Unassembled WGS sequence"/>
</dbReference>
<comment type="caution">
    <text evidence="4">The sequence shown here is derived from an EMBL/GenBank/DDBJ whole genome shotgun (WGS) entry which is preliminary data.</text>
</comment>
<keyword evidence="5" id="KW-1185">Reference proteome</keyword>
<evidence type="ECO:0000256" key="2">
    <source>
        <dbReference type="ARBA" id="ARBA00022643"/>
    </source>
</evidence>
<dbReference type="Gene3D" id="3.20.20.70">
    <property type="entry name" value="Aldolase class I"/>
    <property type="match status" value="1"/>
</dbReference>
<keyword evidence="3" id="KW-0560">Oxidoreductase</keyword>
<evidence type="ECO:0000256" key="3">
    <source>
        <dbReference type="ARBA" id="ARBA00023002"/>
    </source>
</evidence>
<keyword evidence="2" id="KW-0288">FMN</keyword>
<dbReference type="AlphaFoldDB" id="A0A9P5RU65"/>
<proteinExistence type="predicted"/>
<dbReference type="Pfam" id="PF03060">
    <property type="entry name" value="NMO"/>
    <property type="match status" value="1"/>
</dbReference>
<dbReference type="InterPro" id="IPR004136">
    <property type="entry name" value="NMO"/>
</dbReference>
<dbReference type="EMBL" id="JAAAUQ010000722">
    <property type="protein sequence ID" value="KAF9148015.1"/>
    <property type="molecule type" value="Genomic_DNA"/>
</dbReference>
<dbReference type="InterPro" id="IPR013785">
    <property type="entry name" value="Aldolase_TIM"/>
</dbReference>
<dbReference type="GO" id="GO:0018580">
    <property type="term" value="F:nitronate monooxygenase activity"/>
    <property type="evidence" value="ECO:0007669"/>
    <property type="project" value="InterPro"/>
</dbReference>
<evidence type="ECO:0000313" key="5">
    <source>
        <dbReference type="Proteomes" id="UP000748756"/>
    </source>
</evidence>
<sequence>MTPAKNQFLALFSHITRRSRGGVGKVATTTPWFTKPIASAPMNGWSGPKLVAAVANHGGVPIFPIGYFTDPAAILKELQNILPLLSDNEQQDGIDNSHGDNGSEEEATKAEFLPYAVGFITFWLDRQGPDLLLKILEGQGDLPHSTPSGTASATTGARKALRPPAAVWFSFGDYRPYLKLVRQYGAAGTRVIVQVQTVQEAIDAQQDGVDVIVLQGTESGGHGAQRVRPLLSFIPEVVDALQEREKTKGLKVPAILAAGGISVNAQWRAAQALGASGVVIGTGFMPTFESPGPQHAKERILNAGDGGNSTVRTRIFDELREFGWPEGYDGRVVRNLVTDREEEDLKTRGVFEPKGADAFKILREDRTGTKEDWKLAVKNQDLDFIPLWAGTGVGLLKKQMSAAEWIDQLLGESEKGN</sequence>
<keyword evidence="1" id="KW-0285">Flavoprotein</keyword>
<protein>
    <recommendedName>
        <fullName evidence="6">2-nitropropane dioxygenase</fullName>
    </recommendedName>
</protein>
<gene>
    <name evidence="4" type="ORF">BG015_010289</name>
</gene>
<evidence type="ECO:0008006" key="6">
    <source>
        <dbReference type="Google" id="ProtNLM"/>
    </source>
</evidence>
<dbReference type="SUPFAM" id="SSF51412">
    <property type="entry name" value="Inosine monophosphate dehydrogenase (IMPDH)"/>
    <property type="match status" value="1"/>
</dbReference>
<dbReference type="PANTHER" id="PTHR32332">
    <property type="entry name" value="2-NITROPROPANE DIOXYGENASE"/>
    <property type="match status" value="1"/>
</dbReference>
<name>A0A9P5RU65_9FUNG</name>
<dbReference type="OrthoDB" id="2349068at2759"/>
<dbReference type="PANTHER" id="PTHR32332:SF31">
    <property type="entry name" value="2-NITROPROPANE DIOXYGENASE FAMILY, PUTATIVE (AFU_ORTHOLOGUE AFUA_2G09850)-RELATED"/>
    <property type="match status" value="1"/>
</dbReference>
<evidence type="ECO:0000313" key="4">
    <source>
        <dbReference type="EMBL" id="KAF9148015.1"/>
    </source>
</evidence>
<reference evidence="4" key="1">
    <citation type="journal article" date="2020" name="Fungal Divers.">
        <title>Resolving the Mortierellaceae phylogeny through synthesis of multi-gene phylogenetics and phylogenomics.</title>
        <authorList>
            <person name="Vandepol N."/>
            <person name="Liber J."/>
            <person name="Desiro A."/>
            <person name="Na H."/>
            <person name="Kennedy M."/>
            <person name="Barry K."/>
            <person name="Grigoriev I.V."/>
            <person name="Miller A.N."/>
            <person name="O'Donnell K."/>
            <person name="Stajich J.E."/>
            <person name="Bonito G."/>
        </authorList>
    </citation>
    <scope>NUCLEOTIDE SEQUENCE</scope>
    <source>
        <strain evidence="4">NRRL 6426</strain>
    </source>
</reference>
<dbReference type="CDD" id="cd04730">
    <property type="entry name" value="NPD_like"/>
    <property type="match status" value="1"/>
</dbReference>
<accession>A0A9P5RU65</accession>